<dbReference type="RefSeq" id="WP_066244698.1">
    <property type="nucleotide sequence ID" value="NZ_LSGP01000025.1"/>
</dbReference>
<dbReference type="AlphaFoldDB" id="A0A154BMF6"/>
<dbReference type="GO" id="GO:0006412">
    <property type="term" value="P:translation"/>
    <property type="evidence" value="ECO:0007669"/>
    <property type="project" value="UniProtKB-UniRule"/>
</dbReference>
<dbReference type="NCBIfam" id="TIGR00135">
    <property type="entry name" value="gatC"/>
    <property type="match status" value="1"/>
</dbReference>
<proteinExistence type="inferred from homology"/>
<sequence length="96" mass="10796">MQITRKDVEQVAILSRLDIAEADVQKFTGQLNDILGYIEVLNKVDTEEVEPTAHVLQLKNVMRPDTSCPSLERELALSNAPEQEDGYFKVPKIIEG</sequence>
<keyword evidence="6" id="KW-0436">Ligase</keyword>
<keyword evidence="7" id="KW-0808">Transferase</keyword>
<organism evidence="7 8">
    <name type="scientific">Anaerosporomusa subterranea</name>
    <dbReference type="NCBI Taxonomy" id="1794912"/>
    <lineage>
        <taxon>Bacteria</taxon>
        <taxon>Bacillati</taxon>
        <taxon>Bacillota</taxon>
        <taxon>Negativicutes</taxon>
        <taxon>Acetonemataceae</taxon>
        <taxon>Anaerosporomusa</taxon>
    </lineage>
</organism>
<dbReference type="GO" id="GO:0005524">
    <property type="term" value="F:ATP binding"/>
    <property type="evidence" value="ECO:0007669"/>
    <property type="project" value="UniProtKB-KW"/>
</dbReference>
<dbReference type="OrthoDB" id="9813938at2"/>
<evidence type="ECO:0000256" key="2">
    <source>
        <dbReference type="ARBA" id="ARBA00011123"/>
    </source>
</evidence>
<dbReference type="PANTHER" id="PTHR15004">
    <property type="entry name" value="GLUTAMYL-TRNA(GLN) AMIDOTRANSFERASE SUBUNIT C, MITOCHONDRIAL"/>
    <property type="match status" value="1"/>
</dbReference>
<dbReference type="GO" id="GO:0006450">
    <property type="term" value="P:regulation of translational fidelity"/>
    <property type="evidence" value="ECO:0007669"/>
    <property type="project" value="InterPro"/>
</dbReference>
<dbReference type="Proteomes" id="UP000076268">
    <property type="component" value="Unassembled WGS sequence"/>
</dbReference>
<evidence type="ECO:0000313" key="8">
    <source>
        <dbReference type="Proteomes" id="UP000076268"/>
    </source>
</evidence>
<comment type="caution">
    <text evidence="7">The sequence shown here is derived from an EMBL/GenBank/DDBJ whole genome shotgun (WGS) entry which is preliminary data.</text>
</comment>
<dbReference type="SUPFAM" id="SSF141000">
    <property type="entry name" value="Glu-tRNAGln amidotransferase C subunit"/>
    <property type="match status" value="1"/>
</dbReference>
<dbReference type="GO" id="GO:0016740">
    <property type="term" value="F:transferase activity"/>
    <property type="evidence" value="ECO:0007669"/>
    <property type="project" value="UniProtKB-KW"/>
</dbReference>
<protein>
    <recommendedName>
        <fullName evidence="6">Aspartyl/glutamyl-tRNA(Asn/Gln) amidotransferase subunit C</fullName>
        <shortName evidence="6">Asp/Glu-ADT subunit C</shortName>
        <ecNumber evidence="6">6.3.5.-</ecNumber>
    </recommendedName>
</protein>
<comment type="subunit">
    <text evidence="2 6">Heterotrimer of A, B and C subunits.</text>
</comment>
<evidence type="ECO:0000313" key="7">
    <source>
        <dbReference type="EMBL" id="KYZ75167.1"/>
    </source>
</evidence>
<keyword evidence="6" id="KW-0547">Nucleotide-binding</keyword>
<dbReference type="InterPro" id="IPR036113">
    <property type="entry name" value="Asp/Glu-ADT_sf_sub_c"/>
</dbReference>
<dbReference type="HAMAP" id="MF_00122">
    <property type="entry name" value="GatC"/>
    <property type="match status" value="1"/>
</dbReference>
<dbReference type="Pfam" id="PF02686">
    <property type="entry name" value="GatC"/>
    <property type="match status" value="1"/>
</dbReference>
<comment type="function">
    <text evidence="3 6">Allows the formation of correctly charged Asn-tRNA(Asn) or Gln-tRNA(Gln) through the transamidation of misacylated Asp-tRNA(Asn) or Glu-tRNA(Gln) in organisms which lack either or both of asparaginyl-tRNA or glutaminyl-tRNA synthetases. The reaction takes place in the presence of glutamine and ATP through an activated phospho-Asp-tRNA(Asn) or phospho-Glu-tRNA(Gln).</text>
</comment>
<keyword evidence="6" id="KW-0067">ATP-binding</keyword>
<evidence type="ECO:0000256" key="3">
    <source>
        <dbReference type="ARBA" id="ARBA00024799"/>
    </source>
</evidence>
<dbReference type="PANTHER" id="PTHR15004:SF0">
    <property type="entry name" value="GLUTAMYL-TRNA(GLN) AMIDOTRANSFERASE SUBUNIT C, MITOCHONDRIAL"/>
    <property type="match status" value="1"/>
</dbReference>
<gene>
    <name evidence="6 7" type="primary">gatC</name>
    <name evidence="7" type="ORF">AXX12_13430</name>
</gene>
<dbReference type="GO" id="GO:0050566">
    <property type="term" value="F:asparaginyl-tRNA synthase (glutamine-hydrolyzing) activity"/>
    <property type="evidence" value="ECO:0007669"/>
    <property type="project" value="RHEA"/>
</dbReference>
<dbReference type="EC" id="6.3.5.-" evidence="6"/>
<comment type="catalytic activity">
    <reaction evidence="5 6">
        <text>L-glutamyl-tRNA(Gln) + L-glutamine + ATP + H2O = L-glutaminyl-tRNA(Gln) + L-glutamate + ADP + phosphate + H(+)</text>
        <dbReference type="Rhea" id="RHEA:17521"/>
        <dbReference type="Rhea" id="RHEA-COMP:9681"/>
        <dbReference type="Rhea" id="RHEA-COMP:9684"/>
        <dbReference type="ChEBI" id="CHEBI:15377"/>
        <dbReference type="ChEBI" id="CHEBI:15378"/>
        <dbReference type="ChEBI" id="CHEBI:29985"/>
        <dbReference type="ChEBI" id="CHEBI:30616"/>
        <dbReference type="ChEBI" id="CHEBI:43474"/>
        <dbReference type="ChEBI" id="CHEBI:58359"/>
        <dbReference type="ChEBI" id="CHEBI:78520"/>
        <dbReference type="ChEBI" id="CHEBI:78521"/>
        <dbReference type="ChEBI" id="CHEBI:456216"/>
    </reaction>
</comment>
<accession>A0A154BMF6</accession>
<reference evidence="7 8" key="1">
    <citation type="submission" date="2016-02" db="EMBL/GenBank/DDBJ databases">
        <title>Anaerosporomusa subterraneum gen. nov., sp. nov., a spore-forming obligate anaerobe isolated from saprolite.</title>
        <authorList>
            <person name="Choi J.K."/>
            <person name="Shah M."/>
            <person name="Yee N."/>
        </authorList>
    </citation>
    <scope>NUCLEOTIDE SEQUENCE [LARGE SCALE GENOMIC DNA]</scope>
    <source>
        <strain evidence="7 8">RU4</strain>
    </source>
</reference>
<dbReference type="InterPro" id="IPR003837">
    <property type="entry name" value="GatC"/>
</dbReference>
<keyword evidence="8" id="KW-1185">Reference proteome</keyword>
<comment type="catalytic activity">
    <reaction evidence="4 6">
        <text>L-aspartyl-tRNA(Asn) + L-glutamine + ATP + H2O = L-asparaginyl-tRNA(Asn) + L-glutamate + ADP + phosphate + 2 H(+)</text>
        <dbReference type="Rhea" id="RHEA:14513"/>
        <dbReference type="Rhea" id="RHEA-COMP:9674"/>
        <dbReference type="Rhea" id="RHEA-COMP:9677"/>
        <dbReference type="ChEBI" id="CHEBI:15377"/>
        <dbReference type="ChEBI" id="CHEBI:15378"/>
        <dbReference type="ChEBI" id="CHEBI:29985"/>
        <dbReference type="ChEBI" id="CHEBI:30616"/>
        <dbReference type="ChEBI" id="CHEBI:43474"/>
        <dbReference type="ChEBI" id="CHEBI:58359"/>
        <dbReference type="ChEBI" id="CHEBI:78515"/>
        <dbReference type="ChEBI" id="CHEBI:78516"/>
        <dbReference type="ChEBI" id="CHEBI:456216"/>
    </reaction>
</comment>
<evidence type="ECO:0000256" key="1">
    <source>
        <dbReference type="ARBA" id="ARBA00010757"/>
    </source>
</evidence>
<dbReference type="STRING" id="1794912.AXX12_13430"/>
<dbReference type="EMBL" id="LSGP01000025">
    <property type="protein sequence ID" value="KYZ75167.1"/>
    <property type="molecule type" value="Genomic_DNA"/>
</dbReference>
<dbReference type="GO" id="GO:0050567">
    <property type="term" value="F:glutaminyl-tRNA synthase (glutamine-hydrolyzing) activity"/>
    <property type="evidence" value="ECO:0007669"/>
    <property type="project" value="UniProtKB-UniRule"/>
</dbReference>
<keyword evidence="6" id="KW-0648">Protein biosynthesis</keyword>
<evidence type="ECO:0000256" key="5">
    <source>
        <dbReference type="ARBA" id="ARBA00047913"/>
    </source>
</evidence>
<evidence type="ECO:0000256" key="4">
    <source>
        <dbReference type="ARBA" id="ARBA00047380"/>
    </source>
</evidence>
<comment type="similarity">
    <text evidence="1 6">Belongs to the GatC family.</text>
</comment>
<dbReference type="Gene3D" id="1.10.20.60">
    <property type="entry name" value="Glu-tRNAGln amidotransferase C subunit, N-terminal domain"/>
    <property type="match status" value="1"/>
</dbReference>
<evidence type="ECO:0000256" key="6">
    <source>
        <dbReference type="HAMAP-Rule" id="MF_00122"/>
    </source>
</evidence>
<name>A0A154BMF6_ANASB</name>
<dbReference type="GO" id="GO:0070681">
    <property type="term" value="P:glutaminyl-tRNAGln biosynthesis via transamidation"/>
    <property type="evidence" value="ECO:0007669"/>
    <property type="project" value="TreeGrafter"/>
</dbReference>